<sequence length="142" mass="15355">MIWVEMVKLLLSQGAESSSALTSLDDQRCTLRCGLYACMSIMTHLDKGLSRRSLPKLTKWIGAGSCASELRFWTLSKPDLRWLCPEVSAQACCLLIQQTMSDSRFIGVVGKEALAAHMVAKIIAVRLNGGMATCAAIATCAT</sequence>
<gene>
    <name evidence="1" type="ORF">PCAR00345_LOCUS744</name>
</gene>
<dbReference type="EMBL" id="HBIZ01001310">
    <property type="protein sequence ID" value="CAE0748162.1"/>
    <property type="molecule type" value="Transcribed_RNA"/>
</dbReference>
<evidence type="ECO:0000313" key="1">
    <source>
        <dbReference type="EMBL" id="CAE0748162.1"/>
    </source>
</evidence>
<proteinExistence type="predicted"/>
<accession>A0A7S4AZM9</accession>
<dbReference type="AlphaFoldDB" id="A0A7S4AZM9"/>
<reference evidence="1" key="1">
    <citation type="submission" date="2021-01" db="EMBL/GenBank/DDBJ databases">
        <authorList>
            <person name="Corre E."/>
            <person name="Pelletier E."/>
            <person name="Niang G."/>
            <person name="Scheremetjew M."/>
            <person name="Finn R."/>
            <person name="Kale V."/>
            <person name="Holt S."/>
            <person name="Cochrane G."/>
            <person name="Meng A."/>
            <person name="Brown T."/>
            <person name="Cohen L."/>
        </authorList>
    </citation>
    <scope>NUCLEOTIDE SEQUENCE</scope>
    <source>
        <strain evidence="1">CCMP645</strain>
    </source>
</reference>
<protein>
    <submittedName>
        <fullName evidence="1">Uncharacterized protein</fullName>
    </submittedName>
</protein>
<organism evidence="1">
    <name type="scientific">Chrysotila carterae</name>
    <name type="common">Marine alga</name>
    <name type="synonym">Syracosphaera carterae</name>
    <dbReference type="NCBI Taxonomy" id="13221"/>
    <lineage>
        <taxon>Eukaryota</taxon>
        <taxon>Haptista</taxon>
        <taxon>Haptophyta</taxon>
        <taxon>Prymnesiophyceae</taxon>
        <taxon>Isochrysidales</taxon>
        <taxon>Isochrysidaceae</taxon>
        <taxon>Chrysotila</taxon>
    </lineage>
</organism>
<name>A0A7S4AZM9_CHRCT</name>